<gene>
    <name evidence="1" type="ORF">D0864_17093</name>
</gene>
<comment type="caution">
    <text evidence="1">The sequence shown here is derived from an EMBL/GenBank/DDBJ whole genome shotgun (WGS) entry which is preliminary data.</text>
</comment>
<protein>
    <submittedName>
        <fullName evidence="1">Uncharacterized protein</fullName>
    </submittedName>
</protein>
<name>A0A3M7AGP6_HORWE</name>
<evidence type="ECO:0000313" key="1">
    <source>
        <dbReference type="EMBL" id="RMY26681.1"/>
    </source>
</evidence>
<proteinExistence type="predicted"/>
<dbReference type="EMBL" id="QWIO01005715">
    <property type="protein sequence ID" value="RMY26681.1"/>
    <property type="molecule type" value="Genomic_DNA"/>
</dbReference>
<dbReference type="AlphaFoldDB" id="A0A3M7AGP6"/>
<dbReference type="Proteomes" id="UP000269539">
    <property type="component" value="Unassembled WGS sequence"/>
</dbReference>
<feature type="non-terminal residue" evidence="1">
    <location>
        <position position="1"/>
    </location>
</feature>
<reference evidence="1 2" key="1">
    <citation type="journal article" date="2018" name="BMC Genomics">
        <title>Genomic evidence for intraspecific hybridization in a clonal and extremely halotolerant yeast.</title>
        <authorList>
            <person name="Gostincar C."/>
            <person name="Stajich J.E."/>
            <person name="Zupancic J."/>
            <person name="Zalar P."/>
            <person name="Gunde-Cimerman N."/>
        </authorList>
    </citation>
    <scope>NUCLEOTIDE SEQUENCE [LARGE SCALE GENOMIC DNA]</scope>
    <source>
        <strain evidence="1 2">EXF-10513</strain>
    </source>
</reference>
<evidence type="ECO:0000313" key="2">
    <source>
        <dbReference type="Proteomes" id="UP000269539"/>
    </source>
</evidence>
<organism evidence="1 2">
    <name type="scientific">Hortaea werneckii</name>
    <name type="common">Black yeast</name>
    <name type="synonym">Cladosporium werneckii</name>
    <dbReference type="NCBI Taxonomy" id="91943"/>
    <lineage>
        <taxon>Eukaryota</taxon>
        <taxon>Fungi</taxon>
        <taxon>Dikarya</taxon>
        <taxon>Ascomycota</taxon>
        <taxon>Pezizomycotina</taxon>
        <taxon>Dothideomycetes</taxon>
        <taxon>Dothideomycetidae</taxon>
        <taxon>Mycosphaerellales</taxon>
        <taxon>Teratosphaeriaceae</taxon>
        <taxon>Hortaea</taxon>
    </lineage>
</organism>
<sequence>CRYRYRSGLRCPPPGCRSQPISPWPALLLRHSGFRLRRSHWSVRPDGCYDVQVRVSALLRRSFDIGTQWCCNLVTVWVDRVQARARVLWTSRDVFRRHSGGPLCLLERGL</sequence>
<accession>A0A3M7AGP6</accession>